<evidence type="ECO:0000256" key="2">
    <source>
        <dbReference type="SAM" id="SignalP"/>
    </source>
</evidence>
<comment type="caution">
    <text evidence="4">The sequence shown here is derived from an EMBL/GenBank/DDBJ whole genome shotgun (WGS) entry which is preliminary data.</text>
</comment>
<gene>
    <name evidence="4" type="ORF">JOD17_000839</name>
</gene>
<name>A0ABS2P8L3_9BACL</name>
<evidence type="ECO:0000256" key="1">
    <source>
        <dbReference type="SAM" id="MobiDB-lite"/>
    </source>
</evidence>
<feature type="signal peptide" evidence="2">
    <location>
        <begin position="1"/>
        <end position="19"/>
    </location>
</feature>
<dbReference type="RefSeq" id="WP_204695821.1">
    <property type="nucleotide sequence ID" value="NZ_JAFBEC010000002.1"/>
</dbReference>
<dbReference type="InterPro" id="IPR036388">
    <property type="entry name" value="WH-like_DNA-bd_sf"/>
</dbReference>
<dbReference type="Pfam" id="PF07553">
    <property type="entry name" value="Lipoprotein_Ltp"/>
    <property type="match status" value="2"/>
</dbReference>
<dbReference type="InterPro" id="IPR011434">
    <property type="entry name" value="Ltp-like_HTH"/>
</dbReference>
<organism evidence="4 5">
    <name type="scientific">Geomicrobium sediminis</name>
    <dbReference type="NCBI Taxonomy" id="1347788"/>
    <lineage>
        <taxon>Bacteria</taxon>
        <taxon>Bacillati</taxon>
        <taxon>Bacillota</taxon>
        <taxon>Bacilli</taxon>
        <taxon>Bacillales</taxon>
        <taxon>Geomicrobium</taxon>
    </lineage>
</organism>
<reference evidence="4 5" key="1">
    <citation type="submission" date="2021-01" db="EMBL/GenBank/DDBJ databases">
        <title>Genomic Encyclopedia of Type Strains, Phase IV (KMG-IV): sequencing the most valuable type-strain genomes for metagenomic binning, comparative biology and taxonomic classification.</title>
        <authorList>
            <person name="Goeker M."/>
        </authorList>
    </citation>
    <scope>NUCLEOTIDE SEQUENCE [LARGE SCALE GENOMIC DNA]</scope>
    <source>
        <strain evidence="4 5">DSM 25540</strain>
    </source>
</reference>
<dbReference type="Proteomes" id="UP000741863">
    <property type="component" value="Unassembled WGS sequence"/>
</dbReference>
<protein>
    <recommendedName>
        <fullName evidence="3">Putative host cell surface-exposed lipoprotein Ltp-like HTH region domain-containing protein</fullName>
    </recommendedName>
</protein>
<dbReference type="PROSITE" id="PS51257">
    <property type="entry name" value="PROKAR_LIPOPROTEIN"/>
    <property type="match status" value="1"/>
</dbReference>
<feature type="compositionally biased region" description="Acidic residues" evidence="1">
    <location>
        <begin position="72"/>
        <end position="97"/>
    </location>
</feature>
<sequence length="192" mass="21513">MRKLLFLTFVLTLVLSGCGGNDDVTADATYENEEHEEGVENNGLEPENEEDIENNELENEVDESSGDHEEISTDESENEEPLSTDQEENEEVEELEETPSQQNAVSMAQDYLAFTAFSESGLIEQLEFEGFGNEDATYAVDKIDVDWQEQAVIMAQDYLDFSSFSRSGLIEQLEFEGFSNDYATNAVDEVGL</sequence>
<feature type="chain" id="PRO_5045087959" description="Putative host cell surface-exposed lipoprotein Ltp-like HTH region domain-containing protein" evidence="2">
    <location>
        <begin position="20"/>
        <end position="192"/>
    </location>
</feature>
<evidence type="ECO:0000259" key="3">
    <source>
        <dbReference type="Pfam" id="PF07553"/>
    </source>
</evidence>
<feature type="domain" description="Putative host cell surface-exposed lipoprotein Ltp-like HTH region" evidence="3">
    <location>
        <begin position="146"/>
        <end position="189"/>
    </location>
</feature>
<keyword evidence="5" id="KW-1185">Reference proteome</keyword>
<keyword evidence="2" id="KW-0732">Signal</keyword>
<proteinExistence type="predicted"/>
<evidence type="ECO:0000313" key="4">
    <source>
        <dbReference type="EMBL" id="MBM7631747.1"/>
    </source>
</evidence>
<feature type="region of interest" description="Disordered" evidence="1">
    <location>
        <begin position="31"/>
        <end position="103"/>
    </location>
</feature>
<evidence type="ECO:0000313" key="5">
    <source>
        <dbReference type="Proteomes" id="UP000741863"/>
    </source>
</evidence>
<feature type="compositionally biased region" description="Acidic residues" evidence="1">
    <location>
        <begin position="46"/>
        <end position="64"/>
    </location>
</feature>
<accession>A0ABS2P8L3</accession>
<dbReference type="Gene3D" id="1.10.10.10">
    <property type="entry name" value="Winged helix-like DNA-binding domain superfamily/Winged helix DNA-binding domain"/>
    <property type="match status" value="2"/>
</dbReference>
<feature type="domain" description="Putative host cell surface-exposed lipoprotein Ltp-like HTH region" evidence="3">
    <location>
        <begin position="101"/>
        <end position="143"/>
    </location>
</feature>
<dbReference type="EMBL" id="JAFBEC010000002">
    <property type="protein sequence ID" value="MBM7631747.1"/>
    <property type="molecule type" value="Genomic_DNA"/>
</dbReference>